<dbReference type="Proteomes" id="UP000564496">
    <property type="component" value="Unassembled WGS sequence"/>
</dbReference>
<dbReference type="SUPFAM" id="SSF56645">
    <property type="entry name" value="Acyl-CoA dehydrogenase NM domain-like"/>
    <property type="match status" value="1"/>
</dbReference>
<dbReference type="Gene3D" id="1.10.540.10">
    <property type="entry name" value="Acyl-CoA dehydrogenase/oxidase, N-terminal domain"/>
    <property type="match status" value="1"/>
</dbReference>
<name>A0A7Z0ISY9_9ACTN</name>
<organism evidence="3 4">
    <name type="scientific">Nocardioides panzhihuensis</name>
    <dbReference type="NCBI Taxonomy" id="860243"/>
    <lineage>
        <taxon>Bacteria</taxon>
        <taxon>Bacillati</taxon>
        <taxon>Actinomycetota</taxon>
        <taxon>Actinomycetes</taxon>
        <taxon>Propionibacteriales</taxon>
        <taxon>Nocardioidaceae</taxon>
        <taxon>Nocardioides</taxon>
    </lineage>
</organism>
<dbReference type="InterPro" id="IPR013786">
    <property type="entry name" value="AcylCoA_DH/ox_N"/>
</dbReference>
<dbReference type="InterPro" id="IPR009100">
    <property type="entry name" value="AcylCoA_DH/oxidase_NM_dom_sf"/>
</dbReference>
<reference evidence="3 4" key="1">
    <citation type="submission" date="2020-07" db="EMBL/GenBank/DDBJ databases">
        <title>Sequencing the genomes of 1000 actinobacteria strains.</title>
        <authorList>
            <person name="Klenk H.-P."/>
        </authorList>
    </citation>
    <scope>NUCLEOTIDE SEQUENCE [LARGE SCALE GENOMIC DNA]</scope>
    <source>
        <strain evidence="3 4">DSM 26487</strain>
    </source>
</reference>
<sequence length="91" mass="10047">MTSTSDFDMFRISEEHGYLREAVRALAESKIAPEAAQVDENSTFPQAAYDALRAGDFHAPIFLSSTEAPAPTRSRPASSSRRWPARVPPPR</sequence>
<evidence type="ECO:0000256" key="1">
    <source>
        <dbReference type="SAM" id="MobiDB-lite"/>
    </source>
</evidence>
<feature type="compositionally biased region" description="Low complexity" evidence="1">
    <location>
        <begin position="68"/>
        <end position="82"/>
    </location>
</feature>
<dbReference type="InterPro" id="IPR037069">
    <property type="entry name" value="AcylCoA_DH/ox_N_sf"/>
</dbReference>
<keyword evidence="4" id="KW-1185">Reference proteome</keyword>
<gene>
    <name evidence="3" type="ORF">BJ988_002921</name>
</gene>
<dbReference type="GO" id="GO:0050660">
    <property type="term" value="F:flavin adenine dinucleotide binding"/>
    <property type="evidence" value="ECO:0007669"/>
    <property type="project" value="InterPro"/>
</dbReference>
<dbReference type="GO" id="GO:0016627">
    <property type="term" value="F:oxidoreductase activity, acting on the CH-CH group of donors"/>
    <property type="evidence" value="ECO:0007669"/>
    <property type="project" value="InterPro"/>
</dbReference>
<feature type="domain" description="Acyl-CoA dehydrogenase/oxidase N-terminal" evidence="2">
    <location>
        <begin position="13"/>
        <end position="57"/>
    </location>
</feature>
<proteinExistence type="predicted"/>
<evidence type="ECO:0000313" key="4">
    <source>
        <dbReference type="Proteomes" id="UP000564496"/>
    </source>
</evidence>
<dbReference type="EMBL" id="JACBZR010000001">
    <property type="protein sequence ID" value="NYI78273.1"/>
    <property type="molecule type" value="Genomic_DNA"/>
</dbReference>
<dbReference type="AlphaFoldDB" id="A0A7Z0ISY9"/>
<comment type="caution">
    <text evidence="3">The sequence shown here is derived from an EMBL/GenBank/DDBJ whole genome shotgun (WGS) entry which is preliminary data.</text>
</comment>
<evidence type="ECO:0000259" key="2">
    <source>
        <dbReference type="Pfam" id="PF02771"/>
    </source>
</evidence>
<feature type="region of interest" description="Disordered" evidence="1">
    <location>
        <begin position="63"/>
        <end position="91"/>
    </location>
</feature>
<evidence type="ECO:0000313" key="3">
    <source>
        <dbReference type="EMBL" id="NYI78273.1"/>
    </source>
</evidence>
<accession>A0A7Z0ISY9</accession>
<dbReference type="Pfam" id="PF02771">
    <property type="entry name" value="Acyl-CoA_dh_N"/>
    <property type="match status" value="1"/>
</dbReference>
<protein>
    <recommendedName>
        <fullName evidence="2">Acyl-CoA dehydrogenase/oxidase N-terminal domain-containing protein</fullName>
    </recommendedName>
</protein>